<name>I1CFH5_RHIO9</name>
<accession>I1CFH5</accession>
<evidence type="ECO:0000313" key="2">
    <source>
        <dbReference type="Proteomes" id="UP000009138"/>
    </source>
</evidence>
<dbReference type="EMBL" id="CH476740">
    <property type="protein sequence ID" value="EIE87205.1"/>
    <property type="molecule type" value="Genomic_DNA"/>
</dbReference>
<dbReference type="RefSeq" id="XP_067522601.1">
    <property type="nucleotide sequence ID" value="XM_067666500.1"/>
</dbReference>
<dbReference type="AlphaFoldDB" id="I1CFH5"/>
<dbReference type="InParanoid" id="I1CFH5"/>
<protein>
    <submittedName>
        <fullName evidence="1">Uncharacterized protein</fullName>
    </submittedName>
</protein>
<keyword evidence="2" id="KW-1185">Reference proteome</keyword>
<reference evidence="1 2" key="1">
    <citation type="journal article" date="2009" name="PLoS Genet.">
        <title>Genomic analysis of the basal lineage fungus Rhizopus oryzae reveals a whole-genome duplication.</title>
        <authorList>
            <person name="Ma L.-J."/>
            <person name="Ibrahim A.S."/>
            <person name="Skory C."/>
            <person name="Grabherr M.G."/>
            <person name="Burger G."/>
            <person name="Butler M."/>
            <person name="Elias M."/>
            <person name="Idnurm A."/>
            <person name="Lang B.F."/>
            <person name="Sone T."/>
            <person name="Abe A."/>
            <person name="Calvo S.E."/>
            <person name="Corrochano L.M."/>
            <person name="Engels R."/>
            <person name="Fu J."/>
            <person name="Hansberg W."/>
            <person name="Kim J.-M."/>
            <person name="Kodira C.D."/>
            <person name="Koehrsen M.J."/>
            <person name="Liu B."/>
            <person name="Miranda-Saavedra D."/>
            <person name="O'Leary S."/>
            <person name="Ortiz-Castellanos L."/>
            <person name="Poulter R."/>
            <person name="Rodriguez-Romero J."/>
            <person name="Ruiz-Herrera J."/>
            <person name="Shen Y.-Q."/>
            <person name="Zeng Q."/>
            <person name="Galagan J."/>
            <person name="Birren B.W."/>
            <person name="Cuomo C.A."/>
            <person name="Wickes B.L."/>
        </authorList>
    </citation>
    <scope>NUCLEOTIDE SEQUENCE [LARGE SCALE GENOMIC DNA]</scope>
    <source>
        <strain evidence="2">RA 99-880 / ATCC MYA-4621 / FGSC 9543 / NRRL 43880</strain>
    </source>
</reference>
<dbReference type="Proteomes" id="UP000009138">
    <property type="component" value="Unassembled WGS sequence"/>
</dbReference>
<dbReference type="GeneID" id="93618881"/>
<organism evidence="1 2">
    <name type="scientific">Rhizopus delemar (strain RA 99-880 / ATCC MYA-4621 / FGSC 9543 / NRRL 43880)</name>
    <name type="common">Mucormycosis agent</name>
    <name type="synonym">Rhizopus arrhizus var. delemar</name>
    <dbReference type="NCBI Taxonomy" id="246409"/>
    <lineage>
        <taxon>Eukaryota</taxon>
        <taxon>Fungi</taxon>
        <taxon>Fungi incertae sedis</taxon>
        <taxon>Mucoromycota</taxon>
        <taxon>Mucoromycotina</taxon>
        <taxon>Mucoromycetes</taxon>
        <taxon>Mucorales</taxon>
        <taxon>Mucorineae</taxon>
        <taxon>Rhizopodaceae</taxon>
        <taxon>Rhizopus</taxon>
    </lineage>
</organism>
<proteinExistence type="predicted"/>
<sequence length="72" mass="8024">MPRIAEACKPVTIAGCQDCIRLLAVPMTILAASTSDSEGMRLIFYHCKKLGSRLETISHQKGYQHMVTKCNR</sequence>
<evidence type="ECO:0000313" key="1">
    <source>
        <dbReference type="EMBL" id="EIE87205.1"/>
    </source>
</evidence>
<gene>
    <name evidence="1" type="ORF">RO3G_11916</name>
</gene>
<dbReference type="VEuPathDB" id="FungiDB:RO3G_11916"/>